<reference evidence="1 2" key="1">
    <citation type="submission" date="2021-06" db="EMBL/GenBank/DDBJ databases">
        <authorList>
            <person name="Palmer J.M."/>
        </authorList>
    </citation>
    <scope>NUCLEOTIDE SEQUENCE [LARGE SCALE GENOMIC DNA]</scope>
    <source>
        <strain evidence="2">if_2019</strain>
        <tissue evidence="1">Muscle</tissue>
    </source>
</reference>
<proteinExistence type="predicted"/>
<keyword evidence="2" id="KW-1185">Reference proteome</keyword>
<organism evidence="1 2">
    <name type="scientific">Ilyodon furcidens</name>
    <name type="common">goldbreast splitfin</name>
    <dbReference type="NCBI Taxonomy" id="33524"/>
    <lineage>
        <taxon>Eukaryota</taxon>
        <taxon>Metazoa</taxon>
        <taxon>Chordata</taxon>
        <taxon>Craniata</taxon>
        <taxon>Vertebrata</taxon>
        <taxon>Euteleostomi</taxon>
        <taxon>Actinopterygii</taxon>
        <taxon>Neopterygii</taxon>
        <taxon>Teleostei</taxon>
        <taxon>Neoteleostei</taxon>
        <taxon>Acanthomorphata</taxon>
        <taxon>Ovalentaria</taxon>
        <taxon>Atherinomorphae</taxon>
        <taxon>Cyprinodontiformes</taxon>
        <taxon>Goodeidae</taxon>
        <taxon>Ilyodon</taxon>
    </lineage>
</organism>
<accession>A0ABV0V0L3</accession>
<comment type="caution">
    <text evidence="1">The sequence shown here is derived from an EMBL/GenBank/DDBJ whole genome shotgun (WGS) entry which is preliminary data.</text>
</comment>
<evidence type="ECO:0000313" key="1">
    <source>
        <dbReference type="EMBL" id="MEQ2250332.1"/>
    </source>
</evidence>
<dbReference type="EMBL" id="JAHRIQ010091539">
    <property type="protein sequence ID" value="MEQ2250332.1"/>
    <property type="molecule type" value="Genomic_DNA"/>
</dbReference>
<gene>
    <name evidence="1" type="ORF">ILYODFUR_038894</name>
</gene>
<sequence>MFLQCHRFVCILDSDSGQYLQCVFVTFFDPFDCFGMLHPRPCLHFGPHLNHTLTRTWFQAAILPSYREQNAVEHLYLPHINMSTFPHFSFTPLASHAYEICFKALHSLAPSYLCELLHH</sequence>
<protein>
    <submittedName>
        <fullName evidence="1">Uncharacterized protein</fullName>
    </submittedName>
</protein>
<dbReference type="Proteomes" id="UP001482620">
    <property type="component" value="Unassembled WGS sequence"/>
</dbReference>
<evidence type="ECO:0000313" key="2">
    <source>
        <dbReference type="Proteomes" id="UP001482620"/>
    </source>
</evidence>
<name>A0ABV0V0L3_9TELE</name>